<dbReference type="PANTHER" id="PTHR11710">
    <property type="entry name" value="40S RIBOSOMAL PROTEIN S19"/>
    <property type="match status" value="1"/>
</dbReference>
<dbReference type="AlphaFoldDB" id="A0A9L0S3U0"/>
<keyword evidence="5" id="KW-1185">Reference proteome</keyword>
<keyword evidence="3" id="KW-0687">Ribonucleoprotein</keyword>
<keyword evidence="2" id="KW-0689">Ribosomal protein</keyword>
<dbReference type="InterPro" id="IPR001266">
    <property type="entry name" value="Ribosomal_eS19"/>
</dbReference>
<dbReference type="Proteomes" id="UP000002281">
    <property type="component" value="Chromosome 8"/>
</dbReference>
<reference evidence="4" key="2">
    <citation type="submission" date="2025-08" db="UniProtKB">
        <authorList>
            <consortium name="Ensembl"/>
        </authorList>
    </citation>
    <scope>IDENTIFICATION</scope>
    <source>
        <strain evidence="4">Thoroughbred</strain>
    </source>
</reference>
<dbReference type="SUPFAM" id="SSF46785">
    <property type="entry name" value="Winged helix' DNA-binding domain"/>
    <property type="match status" value="1"/>
</dbReference>
<dbReference type="GO" id="GO:0006412">
    <property type="term" value="P:translation"/>
    <property type="evidence" value="ECO:0007669"/>
    <property type="project" value="InterPro"/>
</dbReference>
<dbReference type="GO" id="GO:0003735">
    <property type="term" value="F:structural constituent of ribosome"/>
    <property type="evidence" value="ECO:0007669"/>
    <property type="project" value="InterPro"/>
</dbReference>
<evidence type="ECO:0000256" key="1">
    <source>
        <dbReference type="ARBA" id="ARBA00010014"/>
    </source>
</evidence>
<evidence type="ECO:0000313" key="4">
    <source>
        <dbReference type="Ensembl" id="ENSECAP00000068808.1"/>
    </source>
</evidence>
<dbReference type="Ensembl" id="ENSECAT00000134007.1">
    <property type="protein sequence ID" value="ENSECAP00000068808.1"/>
    <property type="gene ID" value="ENSECAG00000048982.1"/>
</dbReference>
<dbReference type="GeneTree" id="ENSGT01090000263349"/>
<dbReference type="InterPro" id="IPR036388">
    <property type="entry name" value="WH-like_DNA-bd_sf"/>
</dbReference>
<dbReference type="Pfam" id="PF01090">
    <property type="entry name" value="Ribosomal_S19e"/>
    <property type="match status" value="1"/>
</dbReference>
<dbReference type="GO" id="GO:1990904">
    <property type="term" value="C:ribonucleoprotein complex"/>
    <property type="evidence" value="ECO:0007669"/>
    <property type="project" value="UniProtKB-KW"/>
</dbReference>
<organism evidence="4 5">
    <name type="scientific">Equus caballus</name>
    <name type="common">Horse</name>
    <dbReference type="NCBI Taxonomy" id="9796"/>
    <lineage>
        <taxon>Eukaryota</taxon>
        <taxon>Metazoa</taxon>
        <taxon>Chordata</taxon>
        <taxon>Craniata</taxon>
        <taxon>Vertebrata</taxon>
        <taxon>Euteleostomi</taxon>
        <taxon>Mammalia</taxon>
        <taxon>Eutheria</taxon>
        <taxon>Laurasiatheria</taxon>
        <taxon>Perissodactyla</taxon>
        <taxon>Equidae</taxon>
        <taxon>Equus</taxon>
    </lineage>
</organism>
<accession>A0A9L0S3U0</accession>
<reference evidence="4 5" key="1">
    <citation type="journal article" date="2009" name="Science">
        <title>Genome sequence, comparative analysis, and population genetics of the domestic horse.</title>
        <authorList>
            <consortium name="Broad Institute Genome Sequencing Platform"/>
            <consortium name="Broad Institute Whole Genome Assembly Team"/>
            <person name="Wade C.M."/>
            <person name="Giulotto E."/>
            <person name="Sigurdsson S."/>
            <person name="Zoli M."/>
            <person name="Gnerre S."/>
            <person name="Imsland F."/>
            <person name="Lear T.L."/>
            <person name="Adelson D.L."/>
            <person name="Bailey E."/>
            <person name="Bellone R.R."/>
            <person name="Bloecker H."/>
            <person name="Distl O."/>
            <person name="Edgar R.C."/>
            <person name="Garber M."/>
            <person name="Leeb T."/>
            <person name="Mauceli E."/>
            <person name="MacLeod J.N."/>
            <person name="Penedo M.C.T."/>
            <person name="Raison J.M."/>
            <person name="Sharpe T."/>
            <person name="Vogel J."/>
            <person name="Andersson L."/>
            <person name="Antczak D.F."/>
            <person name="Biagi T."/>
            <person name="Binns M.M."/>
            <person name="Chowdhary B.P."/>
            <person name="Coleman S.J."/>
            <person name="Della Valle G."/>
            <person name="Fryc S."/>
            <person name="Guerin G."/>
            <person name="Hasegawa T."/>
            <person name="Hill E.W."/>
            <person name="Jurka J."/>
            <person name="Kiialainen A."/>
            <person name="Lindgren G."/>
            <person name="Liu J."/>
            <person name="Magnani E."/>
            <person name="Mickelson J.R."/>
            <person name="Murray J."/>
            <person name="Nergadze S.G."/>
            <person name="Onofrio R."/>
            <person name="Pedroni S."/>
            <person name="Piras M.F."/>
            <person name="Raudsepp T."/>
            <person name="Rocchi M."/>
            <person name="Roeed K.H."/>
            <person name="Ryder O.A."/>
            <person name="Searle S."/>
            <person name="Skow L."/>
            <person name="Swinburne J.E."/>
            <person name="Syvaenen A.C."/>
            <person name="Tozaki T."/>
            <person name="Valberg S.J."/>
            <person name="Vaudin M."/>
            <person name="White J.R."/>
            <person name="Zody M.C."/>
            <person name="Lander E.S."/>
            <person name="Lindblad-Toh K."/>
        </authorList>
    </citation>
    <scope>NUCLEOTIDE SEQUENCE [LARGE SCALE GENOMIC DNA]</scope>
    <source>
        <strain evidence="4 5">Thoroughbred</strain>
    </source>
</reference>
<dbReference type="InterPro" id="IPR036390">
    <property type="entry name" value="WH_DNA-bd_sf"/>
</dbReference>
<proteinExistence type="inferred from homology"/>
<protein>
    <submittedName>
        <fullName evidence="4">Uncharacterized protein</fullName>
    </submittedName>
</protein>
<evidence type="ECO:0000313" key="5">
    <source>
        <dbReference type="Proteomes" id="UP000002281"/>
    </source>
</evidence>
<dbReference type="PANTHER" id="PTHR11710:SF31">
    <property type="entry name" value="SMALL RIBOSOMAL SUBUNIT PROTEIN ES19"/>
    <property type="match status" value="1"/>
</dbReference>
<name>A0A9L0S3U0_HORSE</name>
<evidence type="ECO:0000256" key="2">
    <source>
        <dbReference type="ARBA" id="ARBA00022980"/>
    </source>
</evidence>
<sequence>VTQIHGEAGDMASCPAPLAEAPAVWLPVLQALKGLKMVEKDQDEGRQLTPQGQRGLDRIAGQVAAAQQDALELTMLS</sequence>
<dbReference type="GO" id="GO:0005840">
    <property type="term" value="C:ribosome"/>
    <property type="evidence" value="ECO:0007669"/>
    <property type="project" value="UniProtKB-KW"/>
</dbReference>
<reference evidence="4" key="3">
    <citation type="submission" date="2025-09" db="UniProtKB">
        <authorList>
            <consortium name="Ensembl"/>
        </authorList>
    </citation>
    <scope>IDENTIFICATION</scope>
    <source>
        <strain evidence="4">Thoroughbred</strain>
    </source>
</reference>
<evidence type="ECO:0000256" key="3">
    <source>
        <dbReference type="ARBA" id="ARBA00023274"/>
    </source>
</evidence>
<dbReference type="Gene3D" id="1.10.10.10">
    <property type="entry name" value="Winged helix-like DNA-binding domain superfamily/Winged helix DNA-binding domain"/>
    <property type="match status" value="1"/>
</dbReference>
<comment type="similarity">
    <text evidence="1">Belongs to the eukaryotic ribosomal protein eS19 family.</text>
</comment>